<protein>
    <submittedName>
        <fullName evidence="2">Uncharacterized protein</fullName>
    </submittedName>
</protein>
<organism evidence="2 3">
    <name type="scientific">Skeletonema marinoi</name>
    <dbReference type="NCBI Taxonomy" id="267567"/>
    <lineage>
        <taxon>Eukaryota</taxon>
        <taxon>Sar</taxon>
        <taxon>Stramenopiles</taxon>
        <taxon>Ochrophyta</taxon>
        <taxon>Bacillariophyta</taxon>
        <taxon>Coscinodiscophyceae</taxon>
        <taxon>Thalassiosirophycidae</taxon>
        <taxon>Thalassiosirales</taxon>
        <taxon>Skeletonemataceae</taxon>
        <taxon>Skeletonema</taxon>
        <taxon>Skeletonema marinoi-dohrnii complex</taxon>
    </lineage>
</organism>
<accession>A0AAD8YDG5</accession>
<evidence type="ECO:0000313" key="3">
    <source>
        <dbReference type="Proteomes" id="UP001224775"/>
    </source>
</evidence>
<feature type="compositionally biased region" description="Polar residues" evidence="1">
    <location>
        <begin position="82"/>
        <end position="126"/>
    </location>
</feature>
<dbReference type="EMBL" id="JATAAI010000008">
    <property type="protein sequence ID" value="KAK1743778.1"/>
    <property type="molecule type" value="Genomic_DNA"/>
</dbReference>
<feature type="compositionally biased region" description="Polar residues" evidence="1">
    <location>
        <begin position="57"/>
        <end position="66"/>
    </location>
</feature>
<feature type="compositionally biased region" description="Polar residues" evidence="1">
    <location>
        <begin position="142"/>
        <end position="160"/>
    </location>
</feature>
<dbReference type="AlphaFoldDB" id="A0AAD8YDG5"/>
<feature type="region of interest" description="Disordered" evidence="1">
    <location>
        <begin position="49"/>
        <end position="195"/>
    </location>
</feature>
<reference evidence="2" key="1">
    <citation type="submission" date="2023-06" db="EMBL/GenBank/DDBJ databases">
        <title>Survivors Of The Sea: Transcriptome response of Skeletonema marinoi to long-term dormancy.</title>
        <authorList>
            <person name="Pinder M.I.M."/>
            <person name="Kourtchenko O."/>
            <person name="Robertson E.K."/>
            <person name="Larsson T."/>
            <person name="Maumus F."/>
            <person name="Osuna-Cruz C.M."/>
            <person name="Vancaester E."/>
            <person name="Stenow R."/>
            <person name="Vandepoele K."/>
            <person name="Ploug H."/>
            <person name="Bruchert V."/>
            <person name="Godhe A."/>
            <person name="Topel M."/>
        </authorList>
    </citation>
    <scope>NUCLEOTIDE SEQUENCE</scope>
    <source>
        <strain evidence="2">R05AC</strain>
    </source>
</reference>
<dbReference type="Proteomes" id="UP001224775">
    <property type="component" value="Unassembled WGS sequence"/>
</dbReference>
<sequence>MAPCPDQACAPPAAAVASLESASNTITPCTAGEIAPTASSQDMHRFVTDVSSDDSATEVASASTDDPTVKNDNVAPVVHRPSASNNTAGIASAPGTSNNMIVNNSAGISAAVSSDDSTTEVASASTHDPAVQEETVPPIVQRPSSTNKVGTVNAPGTSHGKSVKSAADIAPSVSSEESNMVAEKTVSPDTLLTAQ</sequence>
<evidence type="ECO:0000313" key="2">
    <source>
        <dbReference type="EMBL" id="KAK1743778.1"/>
    </source>
</evidence>
<name>A0AAD8YDG5_9STRA</name>
<comment type="caution">
    <text evidence="2">The sequence shown here is derived from an EMBL/GenBank/DDBJ whole genome shotgun (WGS) entry which is preliminary data.</text>
</comment>
<gene>
    <name evidence="2" type="ORF">QTG54_005375</name>
</gene>
<keyword evidence="3" id="KW-1185">Reference proteome</keyword>
<proteinExistence type="predicted"/>
<evidence type="ECO:0000256" key="1">
    <source>
        <dbReference type="SAM" id="MobiDB-lite"/>
    </source>
</evidence>